<dbReference type="PRINTS" id="PR00411">
    <property type="entry name" value="PNDRDTASEI"/>
</dbReference>
<dbReference type="FunFam" id="3.30.390.30:FF:000001">
    <property type="entry name" value="Dihydrolipoyl dehydrogenase"/>
    <property type="match status" value="1"/>
</dbReference>
<feature type="binding site" evidence="8">
    <location>
        <begin position="208"/>
        <end position="215"/>
    </location>
    <ligand>
        <name>NAD(+)</name>
        <dbReference type="ChEBI" id="CHEBI:57540"/>
    </ligand>
</feature>
<keyword evidence="8" id="KW-0520">NAD</keyword>
<feature type="disulfide bond" description="Redox-active" evidence="9">
    <location>
        <begin position="73"/>
        <end position="78"/>
    </location>
</feature>
<dbReference type="STRING" id="251221.gene:10758037"/>
<evidence type="ECO:0000259" key="12">
    <source>
        <dbReference type="Pfam" id="PF07992"/>
    </source>
</evidence>
<dbReference type="PANTHER" id="PTHR43014">
    <property type="entry name" value="MERCURIC REDUCTASE"/>
    <property type="match status" value="1"/>
</dbReference>
<evidence type="ECO:0000256" key="7">
    <source>
        <dbReference type="ARBA" id="ARBA00023284"/>
    </source>
</evidence>
<evidence type="ECO:0000256" key="3">
    <source>
        <dbReference type="ARBA" id="ARBA00022827"/>
    </source>
</evidence>
<keyword evidence="3 8" id="KW-0274">FAD</keyword>
<dbReference type="Gene3D" id="3.30.390.30">
    <property type="match status" value="1"/>
</dbReference>
<keyword evidence="6" id="KW-1015">Disulfide bond</keyword>
<dbReference type="FunFam" id="3.50.50.60:FF:000379">
    <property type="entry name" value="Mercuric reductase"/>
    <property type="match status" value="1"/>
</dbReference>
<feature type="domain" description="FAD/NAD(P)-binding" evidence="12">
    <location>
        <begin position="36"/>
        <end position="349"/>
    </location>
</feature>
<dbReference type="AlphaFoldDB" id="Q7NN50"/>
<feature type="binding site" evidence="8">
    <location>
        <position position="295"/>
    </location>
    <ligand>
        <name>NAD(+)</name>
        <dbReference type="ChEBI" id="CHEBI:57540"/>
    </ligand>
</feature>
<evidence type="ECO:0000256" key="10">
    <source>
        <dbReference type="RuleBase" id="RU003691"/>
    </source>
</evidence>
<dbReference type="SUPFAM" id="SSF55424">
    <property type="entry name" value="FAD/NAD-linked reductases, dimerisation (C-terminal) domain"/>
    <property type="match status" value="1"/>
</dbReference>
<gene>
    <name evidence="13" type="ordered locus">gll0564</name>
</gene>
<dbReference type="GO" id="GO:0016668">
    <property type="term" value="F:oxidoreductase activity, acting on a sulfur group of donors, NAD(P) as acceptor"/>
    <property type="evidence" value="ECO:0007669"/>
    <property type="project" value="InterPro"/>
</dbReference>
<dbReference type="GO" id="GO:0050660">
    <property type="term" value="F:flavin adenine dinucleotide binding"/>
    <property type="evidence" value="ECO:0000318"/>
    <property type="project" value="GO_Central"/>
</dbReference>
<dbReference type="OrthoDB" id="9807946at2"/>
<dbReference type="PhylomeDB" id="Q7NN50"/>
<feature type="binding site" evidence="8">
    <location>
        <position position="335"/>
    </location>
    <ligand>
        <name>FAD</name>
        <dbReference type="ChEBI" id="CHEBI:57692"/>
    </ligand>
</feature>
<dbReference type="PIRSF" id="PIRSF000350">
    <property type="entry name" value="Mercury_reductase_MerA"/>
    <property type="match status" value="1"/>
</dbReference>
<dbReference type="PRINTS" id="PR00368">
    <property type="entry name" value="FADPNR"/>
</dbReference>
<dbReference type="KEGG" id="gvi:gll0564"/>
<reference evidence="13 14" key="1">
    <citation type="journal article" date="2003" name="DNA Res.">
        <title>Complete genome structure of Gloeobacter violaceus PCC 7421, a cyanobacterium that lacks thylakoids.</title>
        <authorList>
            <person name="Nakamura Y."/>
            <person name="Kaneko T."/>
            <person name="Sato S."/>
            <person name="Mimuro M."/>
            <person name="Miyashita H."/>
            <person name="Tsuchiya T."/>
            <person name="Sasamoto S."/>
            <person name="Watanabe A."/>
            <person name="Kawashima K."/>
            <person name="Kishida Y."/>
            <person name="Kiyokawa C."/>
            <person name="Kohara M."/>
            <person name="Matsumoto M."/>
            <person name="Matsuno A."/>
            <person name="Nakazaki N."/>
            <person name="Shimpo S."/>
            <person name="Takeuchi C."/>
            <person name="Yamada M."/>
            <person name="Tabata S."/>
        </authorList>
    </citation>
    <scope>NUCLEOTIDE SEQUENCE [LARGE SCALE GENOMIC DNA]</scope>
    <source>
        <strain evidence="14">ATCC 29082 / PCC 7421</strain>
    </source>
</reference>
<dbReference type="RefSeq" id="WP_011140567.1">
    <property type="nucleotide sequence ID" value="NC_005125.1"/>
</dbReference>
<keyword evidence="7 10" id="KW-0676">Redox-active center</keyword>
<dbReference type="Proteomes" id="UP000000557">
    <property type="component" value="Chromosome"/>
</dbReference>
<accession>Q7NN50</accession>
<organism evidence="13 14">
    <name type="scientific">Gloeobacter violaceus (strain ATCC 29082 / PCC 7421)</name>
    <dbReference type="NCBI Taxonomy" id="251221"/>
    <lineage>
        <taxon>Bacteria</taxon>
        <taxon>Bacillati</taxon>
        <taxon>Cyanobacteriota</taxon>
        <taxon>Cyanophyceae</taxon>
        <taxon>Gloeobacterales</taxon>
        <taxon>Gloeobacteraceae</taxon>
        <taxon>Gloeobacter</taxon>
    </lineage>
</organism>
<keyword evidence="5 10" id="KW-0560">Oxidoreductase</keyword>
<keyword evidence="2 10" id="KW-0285">Flavoprotein</keyword>
<evidence type="ECO:0000256" key="1">
    <source>
        <dbReference type="ARBA" id="ARBA00007532"/>
    </source>
</evidence>
<dbReference type="InterPro" id="IPR012999">
    <property type="entry name" value="Pyr_OxRdtase_I_AS"/>
</dbReference>
<dbReference type="PATRIC" id="fig|251221.4.peg.572"/>
<evidence type="ECO:0000256" key="5">
    <source>
        <dbReference type="ARBA" id="ARBA00023002"/>
    </source>
</evidence>
<evidence type="ECO:0000256" key="4">
    <source>
        <dbReference type="ARBA" id="ARBA00022857"/>
    </source>
</evidence>
<dbReference type="Gene3D" id="3.50.50.60">
    <property type="entry name" value="FAD/NAD(P)-binding domain"/>
    <property type="match status" value="2"/>
</dbReference>
<dbReference type="eggNOG" id="COG1249">
    <property type="taxonomic scope" value="Bacteria"/>
</dbReference>
<sequence>MSEQPIGIAPMDVHNTRLVAHTHPLDWVNPKPAGRYNLVVIGGGTAGLVSAGGAALLGGKVALVERHLLGGDCLVAGCVPSKALIRSARAMADVKDAHRYGIRVHGNVEADFGAVMERLRRVRADISPHDAAERFKNWGVDVFLGAARFTGPDTVRVGEVELRFKRAIVATGGRAARPEIAGLAEAGFLTNETVFSLTERPERLVVIGGGPIGCELAQSFARLGSQVTLLHKNERVLDREDPETSRIVGCALERDGVRVLTKARIEKVSRAGSIKTVHLAGGEQVACEAILLAAGRVPNVEGLGLEAAGVRYGKGGVEVDDRLCTSNPRIYACGDICLPWKFTHAAEASARIALENALFGGTLVLGQKKTSALTMPWCTYTDPEIAHVGLGEDEARKRGIAFDTIRLPLAESDRALTDGEEDGFIAVLLKQGSDKILGATLVARHAGEMISEITLAMVAGKGLATLSQVIHPYPTQAEIIRKVADAYESRSLERLRPFTEKWLAWLR</sequence>
<dbReference type="Pfam" id="PF07992">
    <property type="entry name" value="Pyr_redox_2"/>
    <property type="match status" value="1"/>
</dbReference>
<keyword evidence="8" id="KW-0547">Nucleotide-binding</keyword>
<evidence type="ECO:0000256" key="6">
    <source>
        <dbReference type="ARBA" id="ARBA00023157"/>
    </source>
</evidence>
<dbReference type="InParanoid" id="Q7NN50"/>
<dbReference type="HOGENOM" id="CLU_016755_1_0_3"/>
<keyword evidence="4" id="KW-0521">NADP</keyword>
<evidence type="ECO:0000256" key="9">
    <source>
        <dbReference type="PIRSR" id="PIRSR000350-4"/>
    </source>
</evidence>
<evidence type="ECO:0000259" key="11">
    <source>
        <dbReference type="Pfam" id="PF02852"/>
    </source>
</evidence>
<dbReference type="PANTHER" id="PTHR43014:SF2">
    <property type="entry name" value="MERCURIC REDUCTASE"/>
    <property type="match status" value="1"/>
</dbReference>
<keyword evidence="14" id="KW-1185">Reference proteome</keyword>
<evidence type="ECO:0000256" key="2">
    <source>
        <dbReference type="ARBA" id="ARBA00022630"/>
    </source>
</evidence>
<dbReference type="InterPro" id="IPR036188">
    <property type="entry name" value="FAD/NAD-bd_sf"/>
</dbReference>
<dbReference type="InterPro" id="IPR016156">
    <property type="entry name" value="FAD/NAD-linked_Rdtase_dimer_sf"/>
</dbReference>
<dbReference type="EnsemblBacteria" id="BAC88505">
    <property type="protein sequence ID" value="BAC88505"/>
    <property type="gene ID" value="BAC88505"/>
</dbReference>
<comment type="cofactor">
    <cofactor evidence="8">
        <name>FAD</name>
        <dbReference type="ChEBI" id="CHEBI:57692"/>
    </cofactor>
    <text evidence="8">Binds 1 FAD per subunit.</text>
</comment>
<protein>
    <submittedName>
        <fullName evidence="13">Mercuric reductase</fullName>
    </submittedName>
</protein>
<dbReference type="SUPFAM" id="SSF51905">
    <property type="entry name" value="FAD/NAD(P)-binding domain"/>
    <property type="match status" value="1"/>
</dbReference>
<evidence type="ECO:0000256" key="8">
    <source>
        <dbReference type="PIRSR" id="PIRSR000350-3"/>
    </source>
</evidence>
<comment type="similarity">
    <text evidence="1 10">Belongs to the class-I pyridine nucleotide-disulfide oxidoreductase family.</text>
</comment>
<dbReference type="PROSITE" id="PS00076">
    <property type="entry name" value="PYRIDINE_REDOX_1"/>
    <property type="match status" value="1"/>
</dbReference>
<feature type="domain" description="Pyridine nucleotide-disulphide oxidoreductase dimerisation" evidence="11">
    <location>
        <begin position="375"/>
        <end position="482"/>
    </location>
</feature>
<evidence type="ECO:0000313" key="14">
    <source>
        <dbReference type="Proteomes" id="UP000000557"/>
    </source>
</evidence>
<proteinExistence type="inferred from homology"/>
<dbReference type="InterPro" id="IPR001100">
    <property type="entry name" value="Pyr_nuc-diS_OxRdtase"/>
</dbReference>
<evidence type="ECO:0000313" key="13">
    <source>
        <dbReference type="EMBL" id="BAC88505.1"/>
    </source>
</evidence>
<dbReference type="EMBL" id="BA000045">
    <property type="protein sequence ID" value="BAC88505.1"/>
    <property type="molecule type" value="Genomic_DNA"/>
</dbReference>
<dbReference type="GO" id="GO:0003955">
    <property type="term" value="F:NAD(P)H dehydrogenase (quinone) activity"/>
    <property type="evidence" value="ECO:0000318"/>
    <property type="project" value="GO_Central"/>
</dbReference>
<dbReference type="NCBIfam" id="NF004991">
    <property type="entry name" value="PRK06370.1-3"/>
    <property type="match status" value="1"/>
</dbReference>
<feature type="binding site" evidence="8">
    <location>
        <position position="82"/>
    </location>
    <ligand>
        <name>FAD</name>
        <dbReference type="ChEBI" id="CHEBI:57692"/>
    </ligand>
</feature>
<dbReference type="Pfam" id="PF02852">
    <property type="entry name" value="Pyr_redox_dim"/>
    <property type="match status" value="1"/>
</dbReference>
<reference evidence="13 14" key="2">
    <citation type="journal article" date="2003" name="DNA Res.">
        <title>Complete genome structure of Gloeobacter violaceus PCC 7421, a cyanobacterium that lacks thylakoids (supplement).</title>
        <authorList>
            <person name="Nakamura Y."/>
            <person name="Kaneko T."/>
            <person name="Sato S."/>
            <person name="Mimuro M."/>
            <person name="Miyashita H."/>
            <person name="Tsuchiya T."/>
            <person name="Sasamoto S."/>
            <person name="Watanabe A."/>
            <person name="Kawashima K."/>
            <person name="Kishida Y."/>
            <person name="Kiyokawa C."/>
            <person name="Kohara M."/>
            <person name="Matsumoto M."/>
            <person name="Matsuno A."/>
            <person name="Nakazaki N."/>
            <person name="Shimpo S."/>
            <person name="Takeuchi C."/>
            <person name="Yamada M."/>
            <person name="Tabata S."/>
        </authorList>
    </citation>
    <scope>NUCLEOTIDE SEQUENCE [LARGE SCALE GENOMIC DNA]</scope>
    <source>
        <strain evidence="14">ATCC 29082 / PCC 7421</strain>
    </source>
</reference>
<name>Q7NN50_GLOVI</name>
<dbReference type="InterPro" id="IPR004099">
    <property type="entry name" value="Pyr_nucl-diS_OxRdtase_dimer"/>
</dbReference>
<dbReference type="InterPro" id="IPR023753">
    <property type="entry name" value="FAD/NAD-binding_dom"/>
</dbReference>